<dbReference type="InterPro" id="IPR016161">
    <property type="entry name" value="Ald_DH/histidinol_DH"/>
</dbReference>
<dbReference type="PROSITE" id="PS00070">
    <property type="entry name" value="ALDEHYDE_DEHYDR_CYS"/>
    <property type="match status" value="1"/>
</dbReference>
<keyword evidence="5" id="KW-1185">Reference proteome</keyword>
<dbReference type="Gene3D" id="3.40.605.10">
    <property type="entry name" value="Aldehyde Dehydrogenase, Chain A, domain 1"/>
    <property type="match status" value="1"/>
</dbReference>
<protein>
    <submittedName>
        <fullName evidence="4">Succinate-semialdehyde dehydrogenase [NADP(+)] GabD</fullName>
    </submittedName>
</protein>
<dbReference type="KEGG" id="afj:AFERRID_23640"/>
<accession>A0A2Z6IL44</accession>
<organism evidence="4 5">
    <name type="scientific">Acidithiobacillus ferridurans</name>
    <dbReference type="NCBI Taxonomy" id="1232575"/>
    <lineage>
        <taxon>Bacteria</taxon>
        <taxon>Pseudomonadati</taxon>
        <taxon>Pseudomonadota</taxon>
        <taxon>Acidithiobacillia</taxon>
        <taxon>Acidithiobacillales</taxon>
        <taxon>Acidithiobacillaceae</taxon>
        <taxon>Acidithiobacillus</taxon>
    </lineage>
</organism>
<dbReference type="CDD" id="cd07103">
    <property type="entry name" value="ALDH_F5_SSADH_GabD"/>
    <property type="match status" value="1"/>
</dbReference>
<dbReference type="InterPro" id="IPR050740">
    <property type="entry name" value="Aldehyde_DH_Superfamily"/>
</dbReference>
<keyword evidence="2" id="KW-0560">Oxidoreductase</keyword>
<dbReference type="PANTHER" id="PTHR43353:SF5">
    <property type="entry name" value="SUCCINATE-SEMIALDEHYDE DEHYDROGENASE, MITOCHONDRIAL"/>
    <property type="match status" value="1"/>
</dbReference>
<comment type="similarity">
    <text evidence="1">Belongs to the aldehyde dehydrogenase family.</text>
</comment>
<dbReference type="PANTHER" id="PTHR43353">
    <property type="entry name" value="SUCCINATE-SEMIALDEHYDE DEHYDROGENASE, MITOCHONDRIAL"/>
    <property type="match status" value="1"/>
</dbReference>
<dbReference type="InterPro" id="IPR016160">
    <property type="entry name" value="Ald_DH_CS_CYS"/>
</dbReference>
<evidence type="ECO:0000313" key="4">
    <source>
        <dbReference type="EMBL" id="BBF66146.1"/>
    </source>
</evidence>
<evidence type="ECO:0000313" key="5">
    <source>
        <dbReference type="Proteomes" id="UP000280188"/>
    </source>
</evidence>
<proteinExistence type="inferred from homology"/>
<dbReference type="GO" id="GO:0016620">
    <property type="term" value="F:oxidoreductase activity, acting on the aldehyde or oxo group of donors, NAD or NADP as acceptor"/>
    <property type="evidence" value="ECO:0007669"/>
    <property type="project" value="InterPro"/>
</dbReference>
<dbReference type="FunFam" id="3.40.605.10:FF:000007">
    <property type="entry name" value="NAD/NADP-dependent betaine aldehyde dehydrogenase"/>
    <property type="match status" value="1"/>
</dbReference>
<evidence type="ECO:0000256" key="1">
    <source>
        <dbReference type="ARBA" id="ARBA00009986"/>
    </source>
</evidence>
<sequence>MALLRFIHACATVSPIQPAPQEYLLWMLFGNVPATAHRIQENFMPLAPTAAFIDGCWTDLNTRFVVRSPVNQQTLAEVSDCGTREAEAAVQAATVAFATWRQNTVYQRAAILSRWAELIQVHAEDLAHLITWEMGKPIRQSRAEIKTAVALARWYAEECKRITGESIPSQFPNKRLQIWKVPVGPVFAITPWNSPISMVVRKIAPALAAGCTVILKPDEQTPLSALRLAELWAEAEGPAGTLQVLPSSDPAPLAERLMADPRIAKLSFTGSTVVGQKLYAQGSSTIKRLSLELGGHAPVLIFADADIDAAVAMTIHAKFRYAGQSCVAANRLYVDEAILPEFTAHYLEAMSHLKVGDPFAEDTDIGPLISEVAVQKFKAQLQDAMARGARLLCGGDAQGLWCSPTLLADLDPQSRIFHEESFSPLLPIQGFRSEAEAVARANDTPYGLAAYLWTRDLGRAYRIAEALQCGIVGVNDGAPATPQAPFGGSKLSGLGAEGGKWGLEEYLQLHYVSIQLP</sequence>
<dbReference type="Pfam" id="PF00171">
    <property type="entry name" value="Aldedh"/>
    <property type="match status" value="1"/>
</dbReference>
<feature type="domain" description="Aldehyde dehydrogenase" evidence="3">
    <location>
        <begin position="61"/>
        <end position="511"/>
    </location>
</feature>
<dbReference type="InterPro" id="IPR016162">
    <property type="entry name" value="Ald_DH_N"/>
</dbReference>
<dbReference type="Gene3D" id="3.40.309.10">
    <property type="entry name" value="Aldehyde Dehydrogenase, Chain A, domain 2"/>
    <property type="match status" value="1"/>
</dbReference>
<dbReference type="InterPro" id="IPR015590">
    <property type="entry name" value="Aldehyde_DH_dom"/>
</dbReference>
<dbReference type="SUPFAM" id="SSF53720">
    <property type="entry name" value="ALDH-like"/>
    <property type="match status" value="1"/>
</dbReference>
<dbReference type="EMBL" id="AP018795">
    <property type="protein sequence ID" value="BBF66146.1"/>
    <property type="molecule type" value="Genomic_DNA"/>
</dbReference>
<dbReference type="InterPro" id="IPR016163">
    <property type="entry name" value="Ald_DH_C"/>
</dbReference>
<dbReference type="FunFam" id="3.40.309.10:FF:000004">
    <property type="entry name" value="Succinate-semialdehyde dehydrogenase I"/>
    <property type="match status" value="1"/>
</dbReference>
<reference evidence="4 5" key="1">
    <citation type="journal article" date="2018" name="Microbiol. Resour. Announc.">
        <title>Complete Genome Sequence of Acidithiobacillus ferridurans JCM 18981.</title>
        <authorList>
            <person name="Miyauchi T."/>
            <person name="Kouzuma A."/>
            <person name="Abe T."/>
            <person name="Watanabe K."/>
        </authorList>
    </citation>
    <scope>NUCLEOTIDE SEQUENCE [LARGE SCALE GENOMIC DNA]</scope>
    <source>
        <strain evidence="5">ATCC 33020 / DSM 29468 / JCM 18981 / 11Fe</strain>
    </source>
</reference>
<name>A0A2Z6IL44_ACIFI</name>
<evidence type="ECO:0000259" key="3">
    <source>
        <dbReference type="Pfam" id="PF00171"/>
    </source>
</evidence>
<evidence type="ECO:0000256" key="2">
    <source>
        <dbReference type="ARBA" id="ARBA00023002"/>
    </source>
</evidence>
<gene>
    <name evidence="4" type="ORF">AFERRID_23640</name>
</gene>
<dbReference type="AlphaFoldDB" id="A0A2Z6IL44"/>
<dbReference type="Proteomes" id="UP000280188">
    <property type="component" value="Chromosome"/>
</dbReference>